<evidence type="ECO:0000313" key="1">
    <source>
        <dbReference type="EMBL" id="RLM78671.1"/>
    </source>
</evidence>
<name>A0A3L6QD86_PANMI</name>
<dbReference type="PANTHER" id="PTHR33566">
    <property type="entry name" value="EN/SPM-LIKE TRANSPOSON-RELATED"/>
    <property type="match status" value="1"/>
</dbReference>
<proteinExistence type="predicted"/>
<sequence length="510" mass="56800">MSVRDVFLHSVKRELNSAPVGGGKAREIHWDGNIFLTDLLDRKITDKIKLSNFHTKSTNILRLHDEKGGFVSTFENMWDLTPQTDLVQELPAEYSTESALVDLTDNALQAVWSNGRGERKLIKGTMGSSNHRVFRQKGIGGKAPYSLPFFGMFGYGGTIASMHLGSTSGLQTAGGVRDPSKEEMLLSPHQSFTQVEICGLKKHLEVDRLGFLKDIYFPYIQYDEETESMNTRNPVEFEVTGGREVNGVNLAEVQEGEVTVTNLHSSNGPDFIVHLKFTEITAVCFHVVFLASCQAHARLKCVYFPVTKGPLPFMEAKYRKGHKAEFFRRCCKRSCRDTTVIQKQTTITVCPDLNSRRCLFSIAGSSTDSAPVNIRLGCPVRCLAVKSVDQYGNEIPFLDTSGVTITIFDGDDVLAHVDDVEVELSSDSLTMNVKDFLFKTSKLDILQPKYEAKLKLSSFDSEFSGIWPCKVKRGLPSTIIMDMSLFLEENLTPGRVIDSFLLEMTSKGPA</sequence>
<protein>
    <submittedName>
        <fullName evidence="1">Uncharacterized protein</fullName>
    </submittedName>
</protein>
<keyword evidence="2" id="KW-1185">Reference proteome</keyword>
<dbReference type="OrthoDB" id="621609at2759"/>
<evidence type="ECO:0000313" key="2">
    <source>
        <dbReference type="Proteomes" id="UP000275267"/>
    </source>
</evidence>
<dbReference type="Proteomes" id="UP000275267">
    <property type="component" value="Unassembled WGS sequence"/>
</dbReference>
<comment type="caution">
    <text evidence="1">The sequence shown here is derived from an EMBL/GenBank/DDBJ whole genome shotgun (WGS) entry which is preliminary data.</text>
</comment>
<accession>A0A3L6QD86</accession>
<reference evidence="2" key="1">
    <citation type="journal article" date="2019" name="Nat. Commun.">
        <title>The genome of broomcorn millet.</title>
        <authorList>
            <person name="Zou C."/>
            <person name="Miki D."/>
            <person name="Li D."/>
            <person name="Tang Q."/>
            <person name="Xiao L."/>
            <person name="Rajput S."/>
            <person name="Deng P."/>
            <person name="Jia W."/>
            <person name="Huang R."/>
            <person name="Zhang M."/>
            <person name="Sun Y."/>
            <person name="Hu J."/>
            <person name="Fu X."/>
            <person name="Schnable P.S."/>
            <person name="Li F."/>
            <person name="Zhang H."/>
            <person name="Feng B."/>
            <person name="Zhu X."/>
            <person name="Liu R."/>
            <person name="Schnable J.C."/>
            <person name="Zhu J.-K."/>
            <person name="Zhang H."/>
        </authorList>
    </citation>
    <scope>NUCLEOTIDE SEQUENCE [LARGE SCALE GENOMIC DNA]</scope>
</reference>
<organism evidence="1 2">
    <name type="scientific">Panicum miliaceum</name>
    <name type="common">Proso millet</name>
    <name type="synonym">Broomcorn millet</name>
    <dbReference type="NCBI Taxonomy" id="4540"/>
    <lineage>
        <taxon>Eukaryota</taxon>
        <taxon>Viridiplantae</taxon>
        <taxon>Streptophyta</taxon>
        <taxon>Embryophyta</taxon>
        <taxon>Tracheophyta</taxon>
        <taxon>Spermatophyta</taxon>
        <taxon>Magnoliopsida</taxon>
        <taxon>Liliopsida</taxon>
        <taxon>Poales</taxon>
        <taxon>Poaceae</taxon>
        <taxon>PACMAD clade</taxon>
        <taxon>Panicoideae</taxon>
        <taxon>Panicodae</taxon>
        <taxon>Paniceae</taxon>
        <taxon>Panicinae</taxon>
        <taxon>Panicum</taxon>
        <taxon>Panicum sect. Panicum</taxon>
    </lineage>
</organism>
<dbReference type="AlphaFoldDB" id="A0A3L6QD86"/>
<dbReference type="STRING" id="4540.A0A3L6QD86"/>
<dbReference type="PANTHER" id="PTHR33566:SF1">
    <property type="entry name" value="EN_SPM-LIKE TRANSPOSON-RELATED"/>
    <property type="match status" value="1"/>
</dbReference>
<gene>
    <name evidence="1" type="ORF">C2845_PM12G12300</name>
</gene>
<dbReference type="EMBL" id="PQIB02000012">
    <property type="protein sequence ID" value="RLM78671.1"/>
    <property type="molecule type" value="Genomic_DNA"/>
</dbReference>